<name>A0A6S6RYD5_9BACT</name>
<keyword evidence="1" id="KW-0433">Leucine-rich repeat</keyword>
<evidence type="ECO:0000256" key="1">
    <source>
        <dbReference type="ARBA" id="ARBA00022614"/>
    </source>
</evidence>
<dbReference type="GO" id="GO:0005737">
    <property type="term" value="C:cytoplasm"/>
    <property type="evidence" value="ECO:0007669"/>
    <property type="project" value="TreeGrafter"/>
</dbReference>
<accession>A0A6S6RYD5</accession>
<dbReference type="SUPFAM" id="SSF52058">
    <property type="entry name" value="L domain-like"/>
    <property type="match status" value="1"/>
</dbReference>
<dbReference type="PANTHER" id="PTHR48051">
    <property type="match status" value="1"/>
</dbReference>
<reference evidence="3" key="1">
    <citation type="submission" date="2020-01" db="EMBL/GenBank/DDBJ databases">
        <authorList>
            <person name="Meier V. D."/>
            <person name="Meier V D."/>
        </authorList>
    </citation>
    <scope>NUCLEOTIDE SEQUENCE</scope>
    <source>
        <strain evidence="3">HLG_WM_MAG_06</strain>
    </source>
</reference>
<evidence type="ECO:0008006" key="4">
    <source>
        <dbReference type="Google" id="ProtNLM"/>
    </source>
</evidence>
<evidence type="ECO:0000256" key="2">
    <source>
        <dbReference type="ARBA" id="ARBA00022737"/>
    </source>
</evidence>
<dbReference type="PANTHER" id="PTHR48051:SF1">
    <property type="entry name" value="RAS SUPPRESSOR PROTEIN 1"/>
    <property type="match status" value="1"/>
</dbReference>
<gene>
    <name evidence="3" type="ORF">HELGO_WM2317</name>
</gene>
<organism evidence="3">
    <name type="scientific">uncultured Sulfurovum sp</name>
    <dbReference type="NCBI Taxonomy" id="269237"/>
    <lineage>
        <taxon>Bacteria</taxon>
        <taxon>Pseudomonadati</taxon>
        <taxon>Campylobacterota</taxon>
        <taxon>Epsilonproteobacteria</taxon>
        <taxon>Campylobacterales</taxon>
        <taxon>Sulfurovaceae</taxon>
        <taxon>Sulfurovum</taxon>
        <taxon>environmental samples</taxon>
    </lineage>
</organism>
<protein>
    <recommendedName>
        <fullName evidence="4">Leucine-rich repeat domain-containing protein</fullName>
    </recommendedName>
</protein>
<dbReference type="AlphaFoldDB" id="A0A6S6RYD5"/>
<dbReference type="Gene3D" id="3.80.10.10">
    <property type="entry name" value="Ribonuclease Inhibitor"/>
    <property type="match status" value="1"/>
</dbReference>
<dbReference type="EMBL" id="CACVAP010000011">
    <property type="protein sequence ID" value="CAA6798831.1"/>
    <property type="molecule type" value="Genomic_DNA"/>
</dbReference>
<proteinExistence type="predicted"/>
<sequence>MVIKNLQIFIRWAKQHEIEFEYLPSSATEFNQLEAMKIADAPNPKSFRLPLLVADFSNLEYLELSWLGLEQLPKWVESCKSLEALSIMGNEIETLPSWIENLSKLEKLDCSSNDLYFLPSSSSSLLELDASYNELEGFGSWEGNFPNLIKLNCSRTRMEEIPSSLLNLQSLKEFICEDSPNLSEFSKELKHKIDLQLQERKKVKDIKQKAYLDAFKRNTLNTYRRYLKEYPEGQYAEEARARIKVKRFKLKINNEVHLELIHPSDAEDTFTIVQKKSFLGLD</sequence>
<dbReference type="InterPro" id="IPR032675">
    <property type="entry name" value="LRR_dom_sf"/>
</dbReference>
<keyword evidence="2" id="KW-0677">Repeat</keyword>
<evidence type="ECO:0000313" key="3">
    <source>
        <dbReference type="EMBL" id="CAA6798831.1"/>
    </source>
</evidence>
<dbReference type="InterPro" id="IPR050216">
    <property type="entry name" value="LRR_domain-containing"/>
</dbReference>